<dbReference type="PANTHER" id="PTHR30469:SF38">
    <property type="entry name" value="HLYD FAMILY SECRETION PROTEIN"/>
    <property type="match status" value="1"/>
</dbReference>
<reference evidence="5 6" key="1">
    <citation type="submission" date="2017-07" db="EMBL/GenBank/DDBJ databases">
        <title>Annotated genome sequence of Bacterioplanes sanyensis isolated from Red Sea.</title>
        <authorList>
            <person name="Rehman Z.U."/>
        </authorList>
    </citation>
    <scope>NUCLEOTIDE SEQUENCE [LARGE SCALE GENOMIC DNA]</scope>
    <source>
        <strain evidence="5 6">NV9</strain>
    </source>
</reference>
<dbReference type="InterPro" id="IPR006143">
    <property type="entry name" value="RND_pump_MFP"/>
</dbReference>
<dbReference type="Pfam" id="PF25989">
    <property type="entry name" value="YknX_C"/>
    <property type="match status" value="1"/>
</dbReference>
<dbReference type="InterPro" id="IPR058637">
    <property type="entry name" value="YknX-like_C"/>
</dbReference>
<feature type="coiled-coil region" evidence="2">
    <location>
        <begin position="81"/>
        <end position="151"/>
    </location>
</feature>
<proteinExistence type="inferred from homology"/>
<organism evidence="5 6">
    <name type="scientific">Bacterioplanes sanyensis</name>
    <dbReference type="NCBI Taxonomy" id="1249553"/>
    <lineage>
        <taxon>Bacteria</taxon>
        <taxon>Pseudomonadati</taxon>
        <taxon>Pseudomonadota</taxon>
        <taxon>Gammaproteobacteria</taxon>
        <taxon>Oceanospirillales</taxon>
        <taxon>Oceanospirillaceae</taxon>
        <taxon>Bacterioplanes</taxon>
    </lineage>
</organism>
<name>A0A222FIL7_9GAMM</name>
<dbReference type="GO" id="GO:0015562">
    <property type="term" value="F:efflux transmembrane transporter activity"/>
    <property type="evidence" value="ECO:0007669"/>
    <property type="project" value="TreeGrafter"/>
</dbReference>
<accession>A0A222FIL7</accession>
<dbReference type="GO" id="GO:1990281">
    <property type="term" value="C:efflux pump complex"/>
    <property type="evidence" value="ECO:0007669"/>
    <property type="project" value="TreeGrafter"/>
</dbReference>
<evidence type="ECO:0000259" key="4">
    <source>
        <dbReference type="Pfam" id="PF25989"/>
    </source>
</evidence>
<keyword evidence="2" id="KW-0175">Coiled coil</keyword>
<evidence type="ECO:0000256" key="3">
    <source>
        <dbReference type="SAM" id="SignalP"/>
    </source>
</evidence>
<dbReference type="RefSeq" id="WP_094059530.1">
    <property type="nucleotide sequence ID" value="NZ_CP022530.1"/>
</dbReference>
<evidence type="ECO:0000256" key="1">
    <source>
        <dbReference type="ARBA" id="ARBA00009477"/>
    </source>
</evidence>
<dbReference type="AlphaFoldDB" id="A0A222FIL7"/>
<gene>
    <name evidence="5" type="ORF">CHH28_06410</name>
</gene>
<dbReference type="EMBL" id="CP022530">
    <property type="protein sequence ID" value="ASP38334.1"/>
    <property type="molecule type" value="Genomic_DNA"/>
</dbReference>
<dbReference type="Gene3D" id="2.40.420.20">
    <property type="match status" value="1"/>
</dbReference>
<protein>
    <recommendedName>
        <fullName evidence="4">YknX-like C-terminal permuted SH3-like domain-containing protein</fullName>
    </recommendedName>
</protein>
<feature type="domain" description="YknX-like C-terminal permuted SH3-like" evidence="4">
    <location>
        <begin position="276"/>
        <end position="341"/>
    </location>
</feature>
<dbReference type="SUPFAM" id="SSF111369">
    <property type="entry name" value="HlyD-like secretion proteins"/>
    <property type="match status" value="1"/>
</dbReference>
<dbReference type="PANTHER" id="PTHR30469">
    <property type="entry name" value="MULTIDRUG RESISTANCE PROTEIN MDTA"/>
    <property type="match status" value="1"/>
</dbReference>
<feature type="chain" id="PRO_5012149198" description="YknX-like C-terminal permuted SH3-like domain-containing protein" evidence="3">
    <location>
        <begin position="22"/>
        <end position="343"/>
    </location>
</feature>
<evidence type="ECO:0000256" key="2">
    <source>
        <dbReference type="SAM" id="Coils"/>
    </source>
</evidence>
<dbReference type="OrthoDB" id="9806939at2"/>
<dbReference type="NCBIfam" id="TIGR01730">
    <property type="entry name" value="RND_mfp"/>
    <property type="match status" value="1"/>
</dbReference>
<feature type="signal peptide" evidence="3">
    <location>
        <begin position="1"/>
        <end position="21"/>
    </location>
</feature>
<keyword evidence="3" id="KW-0732">Signal</keyword>
<dbReference type="Proteomes" id="UP000202440">
    <property type="component" value="Chromosome"/>
</dbReference>
<dbReference type="Gene3D" id="1.10.287.470">
    <property type="entry name" value="Helix hairpin bin"/>
    <property type="match status" value="1"/>
</dbReference>
<comment type="similarity">
    <text evidence="1">Belongs to the membrane fusion protein (MFP) (TC 8.A.1) family.</text>
</comment>
<sequence length="343" mass="37394">MRIFVSFFCLLLLGQSGVSLAEGADATLVSVAPVVEAQQAPQIWAPGNVISRSDSLIAAENSGVLLAVKDVGTQVQQGAELAHLKQREWELQRQRDQAEVKRLQARLAFSKRQVERTQRLSASQSEARFRLDELQMEQQVLEQEVALAEAALATTEYRIERAVIRAPFSGVIAAREKQPGEYVDAGDGVVRLVSLQQLELSVRAPVEVQAYVQAGDEVQVRSPAGELFASQVRAVVPVGDERSRMLEVRVALPHGFVVGQGLSVSLPQGQPQTVKMIPRDALVLRQDAVYVYRLKDGKAERLVVKPGEGKADSIAITGPLQIGDEVVIRGAERLRPGQAVRTS</sequence>
<evidence type="ECO:0000313" key="5">
    <source>
        <dbReference type="EMBL" id="ASP38334.1"/>
    </source>
</evidence>
<dbReference type="Gene3D" id="2.40.30.170">
    <property type="match status" value="1"/>
</dbReference>
<keyword evidence="6" id="KW-1185">Reference proteome</keyword>
<dbReference type="Gene3D" id="2.40.50.100">
    <property type="match status" value="1"/>
</dbReference>
<dbReference type="KEGG" id="bsan:CHH28_06410"/>
<evidence type="ECO:0000313" key="6">
    <source>
        <dbReference type="Proteomes" id="UP000202440"/>
    </source>
</evidence>